<dbReference type="PIRSF" id="PIRSF006221">
    <property type="entry name" value="Ketosamine-3-kinase"/>
    <property type="match status" value="1"/>
</dbReference>
<dbReference type="Gene3D" id="3.30.200.20">
    <property type="entry name" value="Phosphorylase Kinase, domain 1"/>
    <property type="match status" value="1"/>
</dbReference>
<protein>
    <recommendedName>
        <fullName evidence="5">Fructosamine kinase family protein</fullName>
    </recommendedName>
</protein>
<dbReference type="InterPro" id="IPR011009">
    <property type="entry name" value="Kinase-like_dom_sf"/>
</dbReference>
<dbReference type="RefSeq" id="WP_004180346.1">
    <property type="nucleotide sequence ID" value="NZ_CP021106.3"/>
</dbReference>
<dbReference type="InterPro" id="IPR016477">
    <property type="entry name" value="Fructo-/Ketosamine-3-kinase"/>
</dbReference>
<dbReference type="KEGG" id="nlc:EBAPG3_000010"/>
<dbReference type="Proteomes" id="UP000012179">
    <property type="component" value="Chromosome"/>
</dbReference>
<dbReference type="SUPFAM" id="SSF56112">
    <property type="entry name" value="Protein kinase-like (PK-like)"/>
    <property type="match status" value="1"/>
</dbReference>
<dbReference type="OrthoDB" id="5291879at2"/>
<dbReference type="PANTHER" id="PTHR12149:SF8">
    <property type="entry name" value="PROTEIN-RIBULOSAMINE 3-KINASE"/>
    <property type="match status" value="1"/>
</dbReference>
<name>A0A1W6SKH8_9PROT</name>
<keyword evidence="4" id="KW-1185">Reference proteome</keyword>
<dbReference type="Gene3D" id="3.90.1200.10">
    <property type="match status" value="1"/>
</dbReference>
<dbReference type="EMBL" id="CP021106">
    <property type="protein sequence ID" value="ARO86296.1"/>
    <property type="molecule type" value="Genomic_DNA"/>
</dbReference>
<evidence type="ECO:0000313" key="3">
    <source>
        <dbReference type="EMBL" id="ARO86296.1"/>
    </source>
</evidence>
<evidence type="ECO:0000313" key="4">
    <source>
        <dbReference type="Proteomes" id="UP000012179"/>
    </source>
</evidence>
<sequence>MLPWADVAAQISNSTGLPFVVEKTASIGGGCINETHRIEGAGRQFFVKLNNADSLSIFQAEAAGLQEIQRSHTLRVPVPVCCGKNKSRAWLVLEYLEMGNVSSSGAAALGAQLAAMHRVSFEKFGWMRDNVIGATPQINSYSPNWIQFWREQRLGYQLQLARINGYTGKLQTQGEQLLTQLDFFFPGTGPAASLLHGDLWGGNYSFDCTGQPVLFDPAVYYGDRETDIAMTELFGGFPAVFYAAYREAYPLDSGYSIRKTLYNLYHVLNHLNLFGGGYLRQAEQMTSRLLAEIH</sequence>
<dbReference type="eggNOG" id="COG3001">
    <property type="taxonomic scope" value="Bacteria"/>
</dbReference>
<organism evidence="3 4">
    <name type="scientific">Nitrosospira lacus</name>
    <dbReference type="NCBI Taxonomy" id="1288494"/>
    <lineage>
        <taxon>Bacteria</taxon>
        <taxon>Pseudomonadati</taxon>
        <taxon>Pseudomonadota</taxon>
        <taxon>Betaproteobacteria</taxon>
        <taxon>Nitrosomonadales</taxon>
        <taxon>Nitrosomonadaceae</taxon>
        <taxon>Nitrosospira</taxon>
    </lineage>
</organism>
<dbReference type="PANTHER" id="PTHR12149">
    <property type="entry name" value="FRUCTOSAMINE 3 KINASE-RELATED PROTEIN"/>
    <property type="match status" value="1"/>
</dbReference>
<evidence type="ECO:0000256" key="1">
    <source>
        <dbReference type="ARBA" id="ARBA00009460"/>
    </source>
</evidence>
<proteinExistence type="inferred from homology"/>
<accession>A0A1W6SKH8</accession>
<evidence type="ECO:0000256" key="2">
    <source>
        <dbReference type="PIRNR" id="PIRNR006221"/>
    </source>
</evidence>
<comment type="similarity">
    <text evidence="1 2">Belongs to the fructosamine kinase family.</text>
</comment>
<evidence type="ECO:0008006" key="5">
    <source>
        <dbReference type="Google" id="ProtNLM"/>
    </source>
</evidence>
<keyword evidence="2" id="KW-0808">Transferase</keyword>
<dbReference type="Pfam" id="PF03881">
    <property type="entry name" value="Fructosamin_kin"/>
    <property type="match status" value="1"/>
</dbReference>
<dbReference type="AlphaFoldDB" id="A0A1W6SKH8"/>
<gene>
    <name evidence="3" type="ORF">EBAPG3_000010</name>
</gene>
<reference evidence="3 4" key="1">
    <citation type="journal article" date="2015" name="Int. J. Syst. Evol. Microbiol.">
        <title>Nitrosospira lacus sp. nov., a psychrotolerant, ammonia-oxidizing bacterium from sandy lake sediment.</title>
        <authorList>
            <person name="Urakawa H."/>
            <person name="Garcia J.C."/>
            <person name="Nielsen J.L."/>
            <person name="Le V.Q."/>
            <person name="Kozlowski J.A."/>
            <person name="Stein L.Y."/>
            <person name="Lim C.K."/>
            <person name="Pommerening-Roser A."/>
            <person name="Martens-Habbena W."/>
            <person name="Stahl D.A."/>
            <person name="Klotz M.G."/>
        </authorList>
    </citation>
    <scope>NUCLEOTIDE SEQUENCE [LARGE SCALE GENOMIC DNA]</scope>
    <source>
        <strain evidence="3 4">APG3</strain>
    </source>
</reference>
<dbReference type="GO" id="GO:0016301">
    <property type="term" value="F:kinase activity"/>
    <property type="evidence" value="ECO:0007669"/>
    <property type="project" value="UniProtKB-UniRule"/>
</dbReference>
<keyword evidence="2" id="KW-0418">Kinase</keyword>